<dbReference type="EMBL" id="DYVY01000128">
    <property type="protein sequence ID" value="HJF94724.1"/>
    <property type="molecule type" value="Genomic_DNA"/>
</dbReference>
<dbReference type="RefSeq" id="WP_226394036.1">
    <property type="nucleotide sequence ID" value="NZ_CALKQL010000032.1"/>
</dbReference>
<comment type="caution">
    <text evidence="12">The sequence shown here is derived from an EMBL/GenBank/DDBJ whole genome shotgun (WGS) entry which is preliminary data.</text>
</comment>
<comment type="similarity">
    <text evidence="1 11">Belongs to the short-chain dehydrogenases/reductases (SDR) family.</text>
</comment>
<dbReference type="PRINTS" id="PR00081">
    <property type="entry name" value="GDHRDH"/>
</dbReference>
<dbReference type="EC" id="1.1.1.381" evidence="5"/>
<evidence type="ECO:0000256" key="7">
    <source>
        <dbReference type="ARBA" id="ARBA00044271"/>
    </source>
</evidence>
<evidence type="ECO:0000256" key="6">
    <source>
        <dbReference type="ARBA" id="ARBA00044065"/>
    </source>
</evidence>
<sequence>MKTAIVTGASSGLGREFARQIPKFYRNLDEIWLIARSSDKLEQLREELTRESGIYCRIYDSDLTRNYIYYHLQRDLEALKPDIRMLVNSAGTGCNAPVSQSDTDTLTGMIQLNCVALTHLTSLCLPYMNRGSRIVNMASAAAFAPQPGAAVYGATKSYVLSFSRALGRELADKMIFVTAVCPGPVETAFFRTAGDPAGGARKKLMAQPGKVVRKALSDVRKRRRVSVYGAAMQGARTAAKIAPDRLTDWFMNKMNTRSLT</sequence>
<dbReference type="PRINTS" id="PR00080">
    <property type="entry name" value="SDRFAMILY"/>
</dbReference>
<dbReference type="InterPro" id="IPR020904">
    <property type="entry name" value="Sc_DH/Rdtase_CS"/>
</dbReference>
<organism evidence="12 13">
    <name type="scientific">Lachnoclostridium phocaeense</name>
    <dbReference type="NCBI Taxonomy" id="1871021"/>
    <lineage>
        <taxon>Bacteria</taxon>
        <taxon>Bacillati</taxon>
        <taxon>Bacillota</taxon>
        <taxon>Clostridia</taxon>
        <taxon>Lachnospirales</taxon>
        <taxon>Lachnospiraceae</taxon>
    </lineage>
</organism>
<dbReference type="PANTHER" id="PTHR43086">
    <property type="entry name" value="VERY-LONG-CHAIN 3-OXOOACYL-COA REDUCTASE"/>
    <property type="match status" value="1"/>
</dbReference>
<dbReference type="PANTHER" id="PTHR43086:SF3">
    <property type="entry name" value="NADP-DEPENDENT 3-HYDROXY ACID DEHYDROGENASE YDFG"/>
    <property type="match status" value="1"/>
</dbReference>
<reference evidence="12" key="2">
    <citation type="submission" date="2021-09" db="EMBL/GenBank/DDBJ databases">
        <authorList>
            <person name="Gilroy R."/>
        </authorList>
    </citation>
    <scope>NUCLEOTIDE SEQUENCE</scope>
    <source>
        <strain evidence="12">ChiSjej5B23-16112</strain>
    </source>
</reference>
<evidence type="ECO:0000256" key="9">
    <source>
        <dbReference type="ARBA" id="ARBA00045650"/>
    </source>
</evidence>
<dbReference type="SUPFAM" id="SSF51735">
    <property type="entry name" value="NAD(P)-binding Rossmann-fold domains"/>
    <property type="match status" value="1"/>
</dbReference>
<evidence type="ECO:0000256" key="10">
    <source>
        <dbReference type="ARBA" id="ARBA00047274"/>
    </source>
</evidence>
<dbReference type="GO" id="GO:0035527">
    <property type="term" value="F:3-hydroxypropionate dehydrogenase (NADP+) activity"/>
    <property type="evidence" value="ECO:0007669"/>
    <property type="project" value="UniProtKB-EC"/>
</dbReference>
<evidence type="ECO:0000256" key="1">
    <source>
        <dbReference type="ARBA" id="ARBA00006484"/>
    </source>
</evidence>
<protein>
    <recommendedName>
        <fullName evidence="6">NADP-dependent 3-hydroxy acid dehydrogenase YdfG</fullName>
        <ecNumber evidence="4">1.1.1.298</ecNumber>
        <ecNumber evidence="5">1.1.1.381</ecNumber>
    </recommendedName>
    <alternativeName>
        <fullName evidence="8">L-allo-threonine dehydrogenase</fullName>
    </alternativeName>
    <alternativeName>
        <fullName evidence="7">Malonic semialdehyde reductase</fullName>
    </alternativeName>
</protein>
<dbReference type="Pfam" id="PF00106">
    <property type="entry name" value="adh_short"/>
    <property type="match status" value="1"/>
</dbReference>
<evidence type="ECO:0000313" key="13">
    <source>
        <dbReference type="Proteomes" id="UP000769156"/>
    </source>
</evidence>
<evidence type="ECO:0000256" key="4">
    <source>
        <dbReference type="ARBA" id="ARBA00044050"/>
    </source>
</evidence>
<evidence type="ECO:0000256" key="11">
    <source>
        <dbReference type="RuleBase" id="RU000363"/>
    </source>
</evidence>
<name>A0A921I2C0_9FIRM</name>
<dbReference type="PROSITE" id="PS00061">
    <property type="entry name" value="ADH_SHORT"/>
    <property type="match status" value="1"/>
</dbReference>
<comment type="catalytic activity">
    <reaction evidence="3">
        <text>L-allo-threonine + NADP(+) = aminoacetone + CO2 + NADPH</text>
        <dbReference type="Rhea" id="RHEA:43524"/>
        <dbReference type="ChEBI" id="CHEBI:16526"/>
        <dbReference type="ChEBI" id="CHEBI:57783"/>
        <dbReference type="ChEBI" id="CHEBI:58320"/>
        <dbReference type="ChEBI" id="CHEBI:58349"/>
        <dbReference type="ChEBI" id="CHEBI:58585"/>
        <dbReference type="EC" id="1.1.1.381"/>
    </reaction>
</comment>
<proteinExistence type="inferred from homology"/>
<comment type="catalytic activity">
    <reaction evidence="10">
        <text>3-hydroxypropanoate + NADP(+) = 3-oxopropanoate + NADPH + H(+)</text>
        <dbReference type="Rhea" id="RHEA:26438"/>
        <dbReference type="ChEBI" id="CHEBI:15378"/>
        <dbReference type="ChEBI" id="CHEBI:16510"/>
        <dbReference type="ChEBI" id="CHEBI:33190"/>
        <dbReference type="ChEBI" id="CHEBI:57783"/>
        <dbReference type="ChEBI" id="CHEBI:58349"/>
        <dbReference type="EC" id="1.1.1.298"/>
    </reaction>
</comment>
<comment type="function">
    <text evidence="9">NADP-dependent dehydrogenase with broad substrate specificity acting on 3-hydroxy acids. Catalyzes the NADP-dependent oxidation of L-allo-threonine to L-2-amino-3-keto-butyrate, which is spontaneously decarboxylated into aminoacetone. Also acts on D-threonine, L-serine, D-serine, D-3-hydroxyisobutyrate, L-3-hydroxyisobutyrate, D-glycerate and L-glycerate. Able to catalyze the reduction of the malonic semialdehyde to 3-hydroxypropionic acid. YdfG is apparently supplementing RutE, the presumed malonic semialdehyde reductase involved in pyrimidine degradation since both are able to detoxify malonic semialdehyde.</text>
</comment>
<keyword evidence="2" id="KW-0560">Oxidoreductase</keyword>
<evidence type="ECO:0000256" key="5">
    <source>
        <dbReference type="ARBA" id="ARBA00044059"/>
    </source>
</evidence>
<evidence type="ECO:0000256" key="3">
    <source>
        <dbReference type="ARBA" id="ARBA00043812"/>
    </source>
</evidence>
<dbReference type="Proteomes" id="UP000769156">
    <property type="component" value="Unassembled WGS sequence"/>
</dbReference>
<gene>
    <name evidence="12" type="ORF">K8V82_08015</name>
</gene>
<dbReference type="InterPro" id="IPR036291">
    <property type="entry name" value="NAD(P)-bd_dom_sf"/>
</dbReference>
<dbReference type="InterPro" id="IPR002347">
    <property type="entry name" value="SDR_fam"/>
</dbReference>
<dbReference type="PIRSF" id="PIRSF000126">
    <property type="entry name" value="11-beta-HSD1"/>
    <property type="match status" value="1"/>
</dbReference>
<dbReference type="Gene3D" id="3.40.50.720">
    <property type="entry name" value="NAD(P)-binding Rossmann-like Domain"/>
    <property type="match status" value="1"/>
</dbReference>
<dbReference type="AlphaFoldDB" id="A0A921I2C0"/>
<reference evidence="12" key="1">
    <citation type="journal article" date="2021" name="PeerJ">
        <title>Extensive microbial diversity within the chicken gut microbiome revealed by metagenomics and culture.</title>
        <authorList>
            <person name="Gilroy R."/>
            <person name="Ravi A."/>
            <person name="Getino M."/>
            <person name="Pursley I."/>
            <person name="Horton D.L."/>
            <person name="Alikhan N.F."/>
            <person name="Baker D."/>
            <person name="Gharbi K."/>
            <person name="Hall N."/>
            <person name="Watson M."/>
            <person name="Adriaenssens E.M."/>
            <person name="Foster-Nyarko E."/>
            <person name="Jarju S."/>
            <person name="Secka A."/>
            <person name="Antonio M."/>
            <person name="Oren A."/>
            <person name="Chaudhuri R.R."/>
            <person name="La Ragione R."/>
            <person name="Hildebrand F."/>
            <person name="Pallen M.J."/>
        </authorList>
    </citation>
    <scope>NUCLEOTIDE SEQUENCE</scope>
    <source>
        <strain evidence="12">ChiSjej5B23-16112</strain>
    </source>
</reference>
<evidence type="ECO:0000313" key="12">
    <source>
        <dbReference type="EMBL" id="HJF94724.1"/>
    </source>
</evidence>
<evidence type="ECO:0000256" key="8">
    <source>
        <dbReference type="ARBA" id="ARBA00044349"/>
    </source>
</evidence>
<evidence type="ECO:0000256" key="2">
    <source>
        <dbReference type="ARBA" id="ARBA00023002"/>
    </source>
</evidence>
<dbReference type="EC" id="1.1.1.298" evidence="4"/>
<accession>A0A921I2C0</accession>